<reference evidence="2" key="1">
    <citation type="submission" date="2020-08" db="EMBL/GenBank/DDBJ databases">
        <title>Plant Genome Project.</title>
        <authorList>
            <person name="Zhang R.-G."/>
        </authorList>
    </citation>
    <scope>NUCLEOTIDE SEQUENCE</scope>
    <source>
        <strain evidence="2">WSP0</strain>
        <tissue evidence="2">Leaf</tissue>
    </source>
</reference>
<dbReference type="Proteomes" id="UP000823749">
    <property type="component" value="Chromosome 5"/>
</dbReference>
<feature type="coiled-coil region" evidence="1">
    <location>
        <begin position="198"/>
        <end position="229"/>
    </location>
</feature>
<name>A0AAV6K5K8_9ERIC</name>
<keyword evidence="3" id="KW-1185">Reference proteome</keyword>
<sequence length="302" mass="34774">MKGKTFTDLHKEEIAKSPFGHLLLAIIEDKQDVSWAKKNDLDALKVVQRYQSSEGAFFLGNKFVRPTDNDIKLIFGIACGTRRILLVNNRKPKTSLICEMSVPQRQNNNDKKFEDLEESQTYAWSTMITDYLINELDKRLTQELVNTPLESLEPGKVEDSELEWTDEEKKKKLSFVEVTIDKDEIEDDKEHDQEHMQIQNHNCQIQEENEMLRSENTNLKKQIAEKDEKIIMSQKTLSDLQSKNGKDDTVPPANVTQVYQQNKCVAKFCDRPLEHEELMQRVFQEVTATGPISMHSGSGGRA</sequence>
<comment type="caution">
    <text evidence="2">The sequence shown here is derived from an EMBL/GenBank/DDBJ whole genome shotgun (WGS) entry which is preliminary data.</text>
</comment>
<proteinExistence type="predicted"/>
<evidence type="ECO:0000313" key="2">
    <source>
        <dbReference type="EMBL" id="KAG5547762.1"/>
    </source>
</evidence>
<gene>
    <name evidence="2" type="ORF">RHGRI_013449</name>
</gene>
<protein>
    <submittedName>
        <fullName evidence="2">Uncharacterized protein</fullName>
    </submittedName>
</protein>
<keyword evidence="1" id="KW-0175">Coiled coil</keyword>
<evidence type="ECO:0000256" key="1">
    <source>
        <dbReference type="SAM" id="Coils"/>
    </source>
</evidence>
<evidence type="ECO:0000313" key="3">
    <source>
        <dbReference type="Proteomes" id="UP000823749"/>
    </source>
</evidence>
<organism evidence="2 3">
    <name type="scientific">Rhododendron griersonianum</name>
    <dbReference type="NCBI Taxonomy" id="479676"/>
    <lineage>
        <taxon>Eukaryota</taxon>
        <taxon>Viridiplantae</taxon>
        <taxon>Streptophyta</taxon>
        <taxon>Embryophyta</taxon>
        <taxon>Tracheophyta</taxon>
        <taxon>Spermatophyta</taxon>
        <taxon>Magnoliopsida</taxon>
        <taxon>eudicotyledons</taxon>
        <taxon>Gunneridae</taxon>
        <taxon>Pentapetalae</taxon>
        <taxon>asterids</taxon>
        <taxon>Ericales</taxon>
        <taxon>Ericaceae</taxon>
        <taxon>Ericoideae</taxon>
        <taxon>Rhodoreae</taxon>
        <taxon>Rhododendron</taxon>
    </lineage>
</organism>
<dbReference type="EMBL" id="JACTNZ010000005">
    <property type="protein sequence ID" value="KAG5547762.1"/>
    <property type="molecule type" value="Genomic_DNA"/>
</dbReference>
<accession>A0AAV6K5K8</accession>
<dbReference type="AlphaFoldDB" id="A0AAV6K5K8"/>